<protein>
    <submittedName>
        <fullName evidence="6">Glycosyltransferase</fullName>
    </submittedName>
</protein>
<sequence length="799" mass="86131">MRILVYPHDLGIGGSQLNAIEIGHEISRLGHEVIVYGQPGALSARIADLGLEMIASPPLGRRPTRSVVHDIGRIVDERHIDIVHGYEWPPGLEAYLACRGRPHAQAVTTVMSMAVAPFLPRSIPLVVGTEQIAAQERADGRCLVSVLEPPVDLTTNHPGAAGDLQAVREQWGLRDDIPTVVCVTRLARQLKLEGLLTAIDAVGVLHPEHPVQLLIVGDGDSRDEVARRAAEVNQALGRRAVILTGELEDPRPAYDLADVCIGMGGSALRSMAFAKPLIVQGEGGFFRLLTPESLPDFLWTGWYGHGGSAPVAALAAMLRELLDAPQRRADLGRFARTTVEQRFSLAAAADRQLAIYRTALDTARPRPSVTAEAAAVAAFGTYHLAKRAARARGRRSTDDFNARPVVRSGPPPPGASTDGTIVYFAGVSWDAVAGTDRHLATALARRQRVIWVDPPMSWVARRRRGITVPPLSEVGDAGSRLLRVSTSCPPGVSRPLLRSIARWLTQRNARRAARQHGADVSAVIVSSPGQLLPAWDDDAVKVYFETDDFVAGAELLGFAPAYATRRRRANVRRSDLVVGVSESLTADLRGGDAHAMTLPNGTSHRHFLTDLSIAGPPELVLDRPVAGVVGQLNDRLDLGMLEAVAELEVGLLLLGPRHEMSPGTRARLDALIGRHNVQWIDRQPFERLPAFLFAMDVGLTPYTDTAFNRSSSPLKSLEYLAAGLPVVSTDLPSARALRTDLVMLASTPADFAKLTAQAIERPVDPQLRERRRAVAAAHSWEARADQLLAAIGAARDGGS</sequence>
<evidence type="ECO:0000256" key="1">
    <source>
        <dbReference type="ARBA" id="ARBA00009481"/>
    </source>
</evidence>
<dbReference type="PANTHER" id="PTHR12526:SF640">
    <property type="entry name" value="COLANIC ACID BIOSYNTHESIS GLYCOSYLTRANSFERASE WCAL-RELATED"/>
    <property type="match status" value="1"/>
</dbReference>
<dbReference type="AlphaFoldDB" id="A0A5Q2MQ50"/>
<dbReference type="EMBL" id="CP045737">
    <property type="protein sequence ID" value="QGG42350.1"/>
    <property type="molecule type" value="Genomic_DNA"/>
</dbReference>
<dbReference type="CDD" id="cd03801">
    <property type="entry name" value="GT4_PimA-like"/>
    <property type="match status" value="1"/>
</dbReference>
<keyword evidence="3 6" id="KW-0808">Transferase</keyword>
<dbReference type="KEGG" id="aef:GEV26_13740"/>
<evidence type="ECO:0000256" key="4">
    <source>
        <dbReference type="SAM" id="MobiDB-lite"/>
    </source>
</evidence>
<feature type="region of interest" description="Disordered" evidence="4">
    <location>
        <begin position="393"/>
        <end position="414"/>
    </location>
</feature>
<dbReference type="Pfam" id="PF13439">
    <property type="entry name" value="Glyco_transf_4"/>
    <property type="match status" value="1"/>
</dbReference>
<accession>A0A5Q2MQ50</accession>
<evidence type="ECO:0000256" key="2">
    <source>
        <dbReference type="ARBA" id="ARBA00022676"/>
    </source>
</evidence>
<organism evidence="6 7">
    <name type="scientific">Aeromicrobium yanjiei</name>
    <dbReference type="NCBI Taxonomy" id="2662028"/>
    <lineage>
        <taxon>Bacteria</taxon>
        <taxon>Bacillati</taxon>
        <taxon>Actinomycetota</taxon>
        <taxon>Actinomycetes</taxon>
        <taxon>Propionibacteriales</taxon>
        <taxon>Nocardioidaceae</taxon>
        <taxon>Aeromicrobium</taxon>
    </lineage>
</organism>
<dbReference type="Pfam" id="PF13692">
    <property type="entry name" value="Glyco_trans_1_4"/>
    <property type="match status" value="2"/>
</dbReference>
<keyword evidence="2" id="KW-0328">Glycosyltransferase</keyword>
<evidence type="ECO:0000313" key="7">
    <source>
        <dbReference type="Proteomes" id="UP000392064"/>
    </source>
</evidence>
<name>A0A5Q2MQ50_9ACTN</name>
<feature type="domain" description="Glycosyltransferase subfamily 4-like N-terminal" evidence="5">
    <location>
        <begin position="12"/>
        <end position="110"/>
    </location>
</feature>
<evidence type="ECO:0000256" key="3">
    <source>
        <dbReference type="ARBA" id="ARBA00022679"/>
    </source>
</evidence>
<comment type="similarity">
    <text evidence="1">Belongs to the glycosyltransferase group 1 family. Glycosyltransferase 4 subfamily.</text>
</comment>
<dbReference type="PANTHER" id="PTHR12526">
    <property type="entry name" value="GLYCOSYLTRANSFERASE"/>
    <property type="match status" value="1"/>
</dbReference>
<evidence type="ECO:0000313" key="6">
    <source>
        <dbReference type="EMBL" id="QGG42350.1"/>
    </source>
</evidence>
<dbReference type="Gene3D" id="3.40.50.2000">
    <property type="entry name" value="Glycogen Phosphorylase B"/>
    <property type="match status" value="3"/>
</dbReference>
<reference evidence="6 7" key="1">
    <citation type="submission" date="2019-11" db="EMBL/GenBank/DDBJ databases">
        <authorList>
            <person name="Li J."/>
        </authorList>
    </citation>
    <scope>NUCLEOTIDE SEQUENCE [LARGE SCALE GENOMIC DNA]</scope>
    <source>
        <strain evidence="6 7">MF47</strain>
    </source>
</reference>
<gene>
    <name evidence="6" type="ORF">GEV26_13740</name>
</gene>
<dbReference type="InterPro" id="IPR028098">
    <property type="entry name" value="Glyco_trans_4-like_N"/>
</dbReference>
<dbReference type="SUPFAM" id="SSF53756">
    <property type="entry name" value="UDP-Glycosyltransferase/glycogen phosphorylase"/>
    <property type="match status" value="2"/>
</dbReference>
<keyword evidence="7" id="KW-1185">Reference proteome</keyword>
<proteinExistence type="inferred from homology"/>
<dbReference type="RefSeq" id="WP_153653929.1">
    <property type="nucleotide sequence ID" value="NZ_CP045737.1"/>
</dbReference>
<dbReference type="GO" id="GO:0016757">
    <property type="term" value="F:glycosyltransferase activity"/>
    <property type="evidence" value="ECO:0007669"/>
    <property type="project" value="UniProtKB-KW"/>
</dbReference>
<evidence type="ECO:0000259" key="5">
    <source>
        <dbReference type="Pfam" id="PF13439"/>
    </source>
</evidence>
<dbReference type="Proteomes" id="UP000392064">
    <property type="component" value="Chromosome"/>
</dbReference>